<evidence type="ECO:0000256" key="1">
    <source>
        <dbReference type="ARBA" id="ARBA00001968"/>
    </source>
</evidence>
<sequence>MSNFITQQPLILASASPVRSKLLSSLGLLFEVIPSHCDEDSIKQNFKTSGSLIDMAAILASAKALALSQRYPEHFVIAADQLCVVGDQYLDKPLTHENAVKHLRLLSGKTHQQIAATCIAKNNAIVWQHDDIASLTMHELSDETIEAYLRLAQPYQSCGAYNYEGPAKWLFKEIQGSESTILGLPLLPLTQALTDLKAISLA</sequence>
<dbReference type="Proteomes" id="UP000054736">
    <property type="component" value="Unassembled WGS sequence"/>
</dbReference>
<evidence type="ECO:0000256" key="3">
    <source>
        <dbReference type="ARBA" id="ARBA00023080"/>
    </source>
</evidence>
<comment type="cofactor">
    <cofactor evidence="1 4">
        <name>a divalent metal cation</name>
        <dbReference type="ChEBI" id="CHEBI:60240"/>
    </cofactor>
</comment>
<dbReference type="SUPFAM" id="SSF52972">
    <property type="entry name" value="ITPase-like"/>
    <property type="match status" value="1"/>
</dbReference>
<dbReference type="OrthoDB" id="9813694at2"/>
<dbReference type="EMBL" id="LNXY01000020">
    <property type="protein sequence ID" value="KTC87511.1"/>
    <property type="molecule type" value="Genomic_DNA"/>
</dbReference>
<gene>
    <name evidence="5" type="ORF">Ldro_1130</name>
</gene>
<dbReference type="RefSeq" id="WP_058495444.1">
    <property type="nucleotide sequence ID" value="NZ_CAAAIU010000007.1"/>
</dbReference>
<comment type="catalytic activity">
    <reaction evidence="4">
        <text>a 2'-deoxyribonucleoside 5'-triphosphate + H2O = a 2'-deoxyribonucleoside 5'-phosphate + diphosphate + H(+)</text>
        <dbReference type="Rhea" id="RHEA:44644"/>
        <dbReference type="ChEBI" id="CHEBI:15377"/>
        <dbReference type="ChEBI" id="CHEBI:15378"/>
        <dbReference type="ChEBI" id="CHEBI:33019"/>
        <dbReference type="ChEBI" id="CHEBI:61560"/>
        <dbReference type="ChEBI" id="CHEBI:65317"/>
        <dbReference type="EC" id="3.6.1.9"/>
    </reaction>
</comment>
<comment type="function">
    <text evidence="4">Nucleoside triphosphate pyrophosphatase. May have a dual role in cell division arrest and in preventing the incorporation of modified nucleotides into cellular nucleic acids.</text>
</comment>
<comment type="caution">
    <text evidence="5">The sequence shown here is derived from an EMBL/GenBank/DDBJ whole genome shotgun (WGS) entry which is preliminary data.</text>
</comment>
<dbReference type="HAMAP" id="MF_00528">
    <property type="entry name" value="Maf"/>
    <property type="match status" value="1"/>
</dbReference>
<dbReference type="PANTHER" id="PTHR43213:SF5">
    <property type="entry name" value="BIFUNCTIONAL DTTP_UTP PYROPHOSPHATASE_METHYLTRANSFERASE PROTEIN-RELATED"/>
    <property type="match status" value="1"/>
</dbReference>
<dbReference type="GO" id="GO:0005737">
    <property type="term" value="C:cytoplasm"/>
    <property type="evidence" value="ECO:0007669"/>
    <property type="project" value="UniProtKB-SubCell"/>
</dbReference>
<keyword evidence="3 4" id="KW-0546">Nucleotide metabolism</keyword>
<keyword evidence="6" id="KW-1185">Reference proteome</keyword>
<comment type="similarity">
    <text evidence="4">Belongs to the Maf family.</text>
</comment>
<dbReference type="GO" id="GO:0009117">
    <property type="term" value="P:nucleotide metabolic process"/>
    <property type="evidence" value="ECO:0007669"/>
    <property type="project" value="UniProtKB-KW"/>
</dbReference>
<proteinExistence type="inferred from homology"/>
<protein>
    <recommendedName>
        <fullName evidence="4">Nucleoside triphosphate pyrophosphatase</fullName>
        <ecNumber evidence="4">3.6.1.9</ecNumber>
    </recommendedName>
    <alternativeName>
        <fullName evidence="4">Nucleotide pyrophosphatase</fullName>
        <shortName evidence="4">Nucleotide PPase</shortName>
    </alternativeName>
</protein>
<dbReference type="CDD" id="cd00555">
    <property type="entry name" value="Maf"/>
    <property type="match status" value="1"/>
</dbReference>
<reference evidence="5 6" key="1">
    <citation type="submission" date="2015-11" db="EMBL/GenBank/DDBJ databases">
        <title>Genomic analysis of 38 Legionella species identifies large and diverse effector repertoires.</title>
        <authorList>
            <person name="Burstein D."/>
            <person name="Amaro F."/>
            <person name="Zusman T."/>
            <person name="Lifshitz Z."/>
            <person name="Cohen O."/>
            <person name="Gilbert J.A."/>
            <person name="Pupko T."/>
            <person name="Shuman H.A."/>
            <person name="Segal G."/>
        </authorList>
    </citation>
    <scope>NUCLEOTIDE SEQUENCE [LARGE SCALE GENOMIC DNA]</scope>
    <source>
        <strain evidence="5 6">ATCC 700990</strain>
    </source>
</reference>
<name>A0A0W0SVT4_9GAMM</name>
<comment type="catalytic activity">
    <reaction evidence="4">
        <text>a ribonucleoside 5'-triphosphate + H2O = a ribonucleoside 5'-phosphate + diphosphate + H(+)</text>
        <dbReference type="Rhea" id="RHEA:23996"/>
        <dbReference type="ChEBI" id="CHEBI:15377"/>
        <dbReference type="ChEBI" id="CHEBI:15378"/>
        <dbReference type="ChEBI" id="CHEBI:33019"/>
        <dbReference type="ChEBI" id="CHEBI:58043"/>
        <dbReference type="ChEBI" id="CHEBI:61557"/>
        <dbReference type="EC" id="3.6.1.9"/>
    </reaction>
</comment>
<dbReference type="InterPro" id="IPR029001">
    <property type="entry name" value="ITPase-like_fam"/>
</dbReference>
<evidence type="ECO:0000256" key="4">
    <source>
        <dbReference type="HAMAP-Rule" id="MF_00528"/>
    </source>
</evidence>
<dbReference type="NCBIfam" id="TIGR00172">
    <property type="entry name" value="maf"/>
    <property type="match status" value="1"/>
</dbReference>
<dbReference type="STRING" id="1212489.Ldro_1130"/>
<evidence type="ECO:0000313" key="6">
    <source>
        <dbReference type="Proteomes" id="UP000054736"/>
    </source>
</evidence>
<organism evidence="5 6">
    <name type="scientific">Legionella drozanskii LLAP-1</name>
    <dbReference type="NCBI Taxonomy" id="1212489"/>
    <lineage>
        <taxon>Bacteria</taxon>
        <taxon>Pseudomonadati</taxon>
        <taxon>Pseudomonadota</taxon>
        <taxon>Gammaproteobacteria</taxon>
        <taxon>Legionellales</taxon>
        <taxon>Legionellaceae</taxon>
        <taxon>Legionella</taxon>
    </lineage>
</organism>
<dbReference type="PIRSF" id="PIRSF006305">
    <property type="entry name" value="Maf"/>
    <property type="match status" value="1"/>
</dbReference>
<comment type="subcellular location">
    <subcellularLocation>
        <location evidence="4">Cytoplasm</location>
    </subcellularLocation>
</comment>
<evidence type="ECO:0000256" key="2">
    <source>
        <dbReference type="ARBA" id="ARBA00022801"/>
    </source>
</evidence>
<dbReference type="PATRIC" id="fig|1212489.4.peg.1191"/>
<keyword evidence="4" id="KW-0963">Cytoplasm</keyword>
<feature type="active site" description="Proton acceptor" evidence="4">
    <location>
        <position position="80"/>
    </location>
</feature>
<keyword evidence="2 4" id="KW-0378">Hydrolase</keyword>
<dbReference type="EC" id="3.6.1.9" evidence="4"/>
<dbReference type="InterPro" id="IPR003697">
    <property type="entry name" value="Maf-like"/>
</dbReference>
<dbReference type="Pfam" id="PF02545">
    <property type="entry name" value="Maf"/>
    <property type="match status" value="1"/>
</dbReference>
<dbReference type="PANTHER" id="PTHR43213">
    <property type="entry name" value="BIFUNCTIONAL DTTP/UTP PYROPHOSPHATASE/METHYLTRANSFERASE PROTEIN-RELATED"/>
    <property type="match status" value="1"/>
</dbReference>
<accession>A0A0W0SVT4</accession>
<comment type="caution">
    <text evidence="4">Lacks conserved residue(s) required for the propagation of feature annotation.</text>
</comment>
<dbReference type="GO" id="GO:0047429">
    <property type="term" value="F:nucleoside triphosphate diphosphatase activity"/>
    <property type="evidence" value="ECO:0007669"/>
    <property type="project" value="UniProtKB-EC"/>
</dbReference>
<evidence type="ECO:0000313" key="5">
    <source>
        <dbReference type="EMBL" id="KTC87511.1"/>
    </source>
</evidence>
<dbReference type="Gene3D" id="3.90.950.10">
    <property type="match status" value="1"/>
</dbReference>
<dbReference type="AlphaFoldDB" id="A0A0W0SVT4"/>